<sequence>MIATFAFGHRPMSRPAATDARESRFSHRFETLQQLARDVLAHAEKCGASACEVDVSDGFGQSVTVRRGEVETIEYNRDKAIAVAVYLGQHKGQASTSDFSPTALRETVEAALNIARFTAADPSAGLPDAGLLAIDSQRLPDLDLYHPWVLAVEAAVDLARRCERAAFAVDPRLSNSEGATVSSQEGHFVSANSLGFIGGYPTSRHYLSCSMIAGKDENMQRDDWYEIARDAQAIGSPELIGERAAQRTLARLGARKIKTCKVPVIFEAPLAASLIGNFVHAVSGGSLYRKTSFLVDSLGKRVFARKMQISERPHLARGLASGYFDSDGVATQDREVIVDGRLQGYFLSAYTARKLAMQTTGNAGGCHNLIVHPGKRDLPGLLKKMGRGLLVTELLGHGVNYVTGDYSRGAAGFWVDGGEIVHPVEEITIAGNLRDMFRNVAGVGNDVLVRGSKQVGSLLIEQMKVAGA</sequence>
<evidence type="ECO:0000256" key="1">
    <source>
        <dbReference type="ARBA" id="ARBA00005836"/>
    </source>
</evidence>
<dbReference type="GO" id="GO:0005829">
    <property type="term" value="C:cytosol"/>
    <property type="evidence" value="ECO:0007669"/>
    <property type="project" value="TreeGrafter"/>
</dbReference>
<accession>A0A011N558</accession>
<evidence type="ECO:0000259" key="3">
    <source>
        <dbReference type="Pfam" id="PF19289"/>
    </source>
</evidence>
<evidence type="ECO:0000313" key="5">
    <source>
        <dbReference type="EMBL" id="EXI77713.1"/>
    </source>
</evidence>
<protein>
    <submittedName>
        <fullName evidence="5">Peptidase PmbA</fullName>
    </submittedName>
</protein>
<feature type="domain" description="Metalloprotease TldD/E N-terminal" evidence="2">
    <location>
        <begin position="51"/>
        <end position="115"/>
    </location>
</feature>
<dbReference type="InterPro" id="IPR045570">
    <property type="entry name" value="Metalloprtase-TldD/E_cen_dom"/>
</dbReference>
<dbReference type="Pfam" id="PF19289">
    <property type="entry name" value="PmbA_TldD_3rd"/>
    <property type="match status" value="1"/>
</dbReference>
<reference evidence="5 6" key="1">
    <citation type="submission" date="2014-02" db="EMBL/GenBank/DDBJ databases">
        <title>Expanding our view of genomic diversity in Candidatus Accumulibacter clades.</title>
        <authorList>
            <person name="Skennerton C.T."/>
            <person name="Barr J.J."/>
            <person name="Slater F.R."/>
            <person name="Bond P.L."/>
            <person name="Tyson G.W."/>
        </authorList>
    </citation>
    <scope>NUCLEOTIDE SEQUENCE [LARGE SCALE GENOMIC DNA]</scope>
    <source>
        <strain evidence="6">BA-92</strain>
    </source>
</reference>
<name>A0A011N558_9PROT</name>
<feature type="domain" description="Metalloprotease TldD/E C-terminal" evidence="3">
    <location>
        <begin position="259"/>
        <end position="467"/>
    </location>
</feature>
<dbReference type="InterPro" id="IPR045569">
    <property type="entry name" value="Metalloprtase-TldD/E_C"/>
</dbReference>
<organism evidence="5 6">
    <name type="scientific">Candidatus Accumulibacter appositus</name>
    <dbReference type="NCBI Taxonomy" id="1454003"/>
    <lineage>
        <taxon>Bacteria</taxon>
        <taxon>Pseudomonadati</taxon>
        <taxon>Pseudomonadota</taxon>
        <taxon>Betaproteobacteria</taxon>
        <taxon>Candidatus Accumulibacter</taxon>
    </lineage>
</organism>
<dbReference type="Pfam" id="PF19290">
    <property type="entry name" value="PmbA_TldD_2nd"/>
    <property type="match status" value="1"/>
</dbReference>
<comment type="caution">
    <text evidence="5">The sequence shown here is derived from an EMBL/GenBank/DDBJ whole genome shotgun (WGS) entry which is preliminary data.</text>
</comment>
<dbReference type="InterPro" id="IPR047657">
    <property type="entry name" value="PmbA"/>
</dbReference>
<evidence type="ECO:0000259" key="2">
    <source>
        <dbReference type="Pfam" id="PF01523"/>
    </source>
</evidence>
<dbReference type="Pfam" id="PF01523">
    <property type="entry name" value="PmbA_TldD_1st"/>
    <property type="match status" value="1"/>
</dbReference>
<gene>
    <name evidence="5" type="ORF">AW10_03571</name>
</gene>
<dbReference type="PANTHER" id="PTHR43421:SF1">
    <property type="entry name" value="METALLOPROTEASE PMBA"/>
    <property type="match status" value="1"/>
</dbReference>
<dbReference type="EMBL" id="JEMX01000093">
    <property type="protein sequence ID" value="EXI77713.1"/>
    <property type="molecule type" value="Genomic_DNA"/>
</dbReference>
<dbReference type="STRING" id="1454003.AW10_03571"/>
<dbReference type="PANTHER" id="PTHR43421">
    <property type="entry name" value="METALLOPROTEASE PMBA"/>
    <property type="match status" value="1"/>
</dbReference>
<dbReference type="GO" id="GO:0006508">
    <property type="term" value="P:proteolysis"/>
    <property type="evidence" value="ECO:0007669"/>
    <property type="project" value="InterPro"/>
</dbReference>
<proteinExistence type="inferred from homology"/>
<dbReference type="SUPFAM" id="SSF111283">
    <property type="entry name" value="Putative modulator of DNA gyrase, PmbA/TldD"/>
    <property type="match status" value="1"/>
</dbReference>
<dbReference type="InterPro" id="IPR035068">
    <property type="entry name" value="TldD/PmbA_N"/>
</dbReference>
<dbReference type="Gene3D" id="3.30.2290.10">
    <property type="entry name" value="PmbA/TldD superfamily"/>
    <property type="match status" value="1"/>
</dbReference>
<comment type="similarity">
    <text evidence="1">Belongs to the peptidase U62 family.</text>
</comment>
<dbReference type="Proteomes" id="UP000021816">
    <property type="component" value="Unassembled WGS sequence"/>
</dbReference>
<evidence type="ECO:0000313" key="6">
    <source>
        <dbReference type="Proteomes" id="UP000021816"/>
    </source>
</evidence>
<dbReference type="InterPro" id="IPR002510">
    <property type="entry name" value="Metalloprtase-TldD/E_N"/>
</dbReference>
<dbReference type="GO" id="GO:0008237">
    <property type="term" value="F:metallopeptidase activity"/>
    <property type="evidence" value="ECO:0007669"/>
    <property type="project" value="InterPro"/>
</dbReference>
<dbReference type="InterPro" id="IPR036059">
    <property type="entry name" value="TldD/PmbA_sf"/>
</dbReference>
<feature type="domain" description="Metalloprotease TldD/E central" evidence="4">
    <location>
        <begin position="145"/>
        <end position="252"/>
    </location>
</feature>
<dbReference type="AlphaFoldDB" id="A0A011N558"/>
<dbReference type="NCBIfam" id="NF008268">
    <property type="entry name" value="PRK11040.1"/>
    <property type="match status" value="1"/>
</dbReference>
<evidence type="ECO:0000259" key="4">
    <source>
        <dbReference type="Pfam" id="PF19290"/>
    </source>
</evidence>
<dbReference type="PATRIC" id="fig|1454003.3.peg.3629"/>